<dbReference type="AlphaFoldDB" id="A0AAD8EJ52"/>
<sequence length="286" mass="32409">MNYFSHEFTTKIINLKMAFAFLCGILVHMICFVSVSDIYFRSTVVHGIMTNSSSIEAPARRVVFIVCDGLRADNFFEAIGTREGNTPYLRSGFSDNLQIVDRNVKILEDKIEKLYNYDKKTCYIFTADHGMTHSGSHGTGHPNETKVPLVAWGAGIHGPRSANQNELSSPTSWGLSHIGRYDINSIDLAPLLASLIGIPFPANSMGILPHVYLNVTEDQLSEIMLANTHQMLAQYRRKKEIFEREIPSFVLWKFPFNHKEETRLIKMIHSYIQFGKFNKSVSIIVC</sequence>
<comment type="caution">
    <text evidence="2">The sequence shown here is derived from an EMBL/GenBank/DDBJ whole genome shotgun (WGS) entry which is preliminary data.</text>
</comment>
<dbReference type="Gene3D" id="3.40.720.10">
    <property type="entry name" value="Alkaline Phosphatase, subunit A"/>
    <property type="match status" value="1"/>
</dbReference>
<evidence type="ECO:0000256" key="1">
    <source>
        <dbReference type="RuleBase" id="RU367138"/>
    </source>
</evidence>
<comment type="pathway">
    <text evidence="1">Glycolipid biosynthesis; glycosylphosphatidylinositol-anchor biosynthesis.</text>
</comment>
<keyword evidence="1" id="KW-1133">Transmembrane helix</keyword>
<keyword evidence="1" id="KW-0256">Endoplasmic reticulum</keyword>
<dbReference type="EC" id="2.-.-.-" evidence="1"/>
<name>A0AAD8EJ52_DIPPU</name>
<dbReference type="GO" id="GO:0051377">
    <property type="term" value="F:mannose-ethanolamine phosphotransferase activity"/>
    <property type="evidence" value="ECO:0007669"/>
    <property type="project" value="UniProtKB-UniRule"/>
</dbReference>
<reference evidence="2" key="1">
    <citation type="journal article" date="2023" name="IScience">
        <title>Live-bearing cockroach genome reveals convergent evolutionary mechanisms linked to viviparity in insects and beyond.</title>
        <authorList>
            <person name="Fouks B."/>
            <person name="Harrison M.C."/>
            <person name="Mikhailova A.A."/>
            <person name="Marchal E."/>
            <person name="English S."/>
            <person name="Carruthers M."/>
            <person name="Jennings E.C."/>
            <person name="Chiamaka E.L."/>
            <person name="Frigard R.A."/>
            <person name="Pippel M."/>
            <person name="Attardo G.M."/>
            <person name="Benoit J.B."/>
            <person name="Bornberg-Bauer E."/>
            <person name="Tobe S.S."/>
        </authorList>
    </citation>
    <scope>NUCLEOTIDE SEQUENCE</scope>
    <source>
        <strain evidence="2">Stay&amp;Tobe</strain>
    </source>
</reference>
<evidence type="ECO:0000313" key="3">
    <source>
        <dbReference type="Proteomes" id="UP001233999"/>
    </source>
</evidence>
<accession>A0AAD8EJ52</accession>
<keyword evidence="1" id="KW-0472">Membrane</keyword>
<dbReference type="InterPro" id="IPR007070">
    <property type="entry name" value="GPI_EtnP_transferase_1"/>
</dbReference>
<comment type="function">
    <text evidence="1">Ethanolamine phosphate transferase involved in glycosylphosphatidylinositol-anchor biosynthesis. Transfers ethanolamine phosphate to the first alpha-1,4-linked mannose of the glycosylphosphatidylinositol precursor of GPI-anchor.</text>
</comment>
<evidence type="ECO:0000313" key="2">
    <source>
        <dbReference type="EMBL" id="KAJ9592076.1"/>
    </source>
</evidence>
<feature type="transmembrane region" description="Helical" evidence="1">
    <location>
        <begin position="12"/>
        <end position="35"/>
    </location>
</feature>
<dbReference type="PANTHER" id="PTHR12250">
    <property type="entry name" value="PHOSPHATIDYLINOSITOL GLYCAN, CLASS N"/>
    <property type="match status" value="1"/>
</dbReference>
<protein>
    <recommendedName>
        <fullName evidence="1">GPI ethanolamine phosphate transferase 1</fullName>
        <ecNumber evidence="1">2.-.-.-</ecNumber>
    </recommendedName>
</protein>
<dbReference type="SUPFAM" id="SSF53649">
    <property type="entry name" value="Alkaline phosphatase-like"/>
    <property type="match status" value="1"/>
</dbReference>
<dbReference type="InterPro" id="IPR017850">
    <property type="entry name" value="Alkaline_phosphatase_core_sf"/>
</dbReference>
<comment type="caution">
    <text evidence="1">Lacks conserved residue(s) required for the propagation of feature annotation.</text>
</comment>
<dbReference type="Proteomes" id="UP001233999">
    <property type="component" value="Unassembled WGS sequence"/>
</dbReference>
<proteinExistence type="inferred from homology"/>
<reference evidence="2" key="2">
    <citation type="submission" date="2023-05" db="EMBL/GenBank/DDBJ databases">
        <authorList>
            <person name="Fouks B."/>
        </authorList>
    </citation>
    <scope>NUCLEOTIDE SEQUENCE</scope>
    <source>
        <strain evidence="2">Stay&amp;Tobe</strain>
        <tissue evidence="2">Testes</tissue>
    </source>
</reference>
<comment type="similarity">
    <text evidence="1">Belongs to the PIGG/PIGN/PIGO family. PIGN subfamily.</text>
</comment>
<organism evidence="2 3">
    <name type="scientific">Diploptera punctata</name>
    <name type="common">Pacific beetle cockroach</name>
    <dbReference type="NCBI Taxonomy" id="6984"/>
    <lineage>
        <taxon>Eukaryota</taxon>
        <taxon>Metazoa</taxon>
        <taxon>Ecdysozoa</taxon>
        <taxon>Arthropoda</taxon>
        <taxon>Hexapoda</taxon>
        <taxon>Insecta</taxon>
        <taxon>Pterygota</taxon>
        <taxon>Neoptera</taxon>
        <taxon>Polyneoptera</taxon>
        <taxon>Dictyoptera</taxon>
        <taxon>Blattodea</taxon>
        <taxon>Blaberoidea</taxon>
        <taxon>Blaberidae</taxon>
        <taxon>Diplopterinae</taxon>
        <taxon>Diploptera</taxon>
    </lineage>
</organism>
<keyword evidence="3" id="KW-1185">Reference proteome</keyword>
<dbReference type="GO" id="GO:0005789">
    <property type="term" value="C:endoplasmic reticulum membrane"/>
    <property type="evidence" value="ECO:0007669"/>
    <property type="project" value="UniProtKB-SubCell"/>
</dbReference>
<keyword evidence="1" id="KW-0337">GPI-anchor biosynthesis</keyword>
<comment type="subcellular location">
    <subcellularLocation>
        <location evidence="1">Endoplasmic reticulum membrane</location>
        <topology evidence="1">Multi-pass membrane protein</topology>
    </subcellularLocation>
</comment>
<dbReference type="EMBL" id="JASPKZ010003847">
    <property type="protein sequence ID" value="KAJ9592076.1"/>
    <property type="molecule type" value="Genomic_DNA"/>
</dbReference>
<dbReference type="GO" id="GO:0006506">
    <property type="term" value="P:GPI anchor biosynthetic process"/>
    <property type="evidence" value="ECO:0007669"/>
    <property type="project" value="UniProtKB-KW"/>
</dbReference>
<keyword evidence="1" id="KW-0808">Transferase</keyword>
<dbReference type="PANTHER" id="PTHR12250:SF0">
    <property type="entry name" value="GPI ETHANOLAMINE PHOSPHATE TRANSFERASE 1"/>
    <property type="match status" value="1"/>
</dbReference>
<keyword evidence="1" id="KW-0812">Transmembrane</keyword>
<gene>
    <name evidence="2" type="ORF">L9F63_001385</name>
</gene>